<gene>
    <name evidence="2" type="ORF">PRUB_b0778</name>
</gene>
<evidence type="ECO:0000313" key="2">
    <source>
        <dbReference type="EMBL" id="KAF7781527.1"/>
    </source>
</evidence>
<dbReference type="RefSeq" id="WP_010380340.1">
    <property type="nucleotide sequence ID" value="NZ_AHCD03000044.1"/>
</dbReference>
<feature type="signal peptide" evidence="1">
    <location>
        <begin position="1"/>
        <end position="19"/>
    </location>
</feature>
<organism evidence="2 3">
    <name type="scientific">Pseudoalteromonas rubra</name>
    <dbReference type="NCBI Taxonomy" id="43658"/>
    <lineage>
        <taxon>Bacteria</taxon>
        <taxon>Pseudomonadati</taxon>
        <taxon>Pseudomonadota</taxon>
        <taxon>Gammaproteobacteria</taxon>
        <taxon>Alteromonadales</taxon>
        <taxon>Pseudoalteromonadaceae</taxon>
        <taxon>Pseudoalteromonas</taxon>
    </lineage>
</organism>
<feature type="chain" id="PRO_5035843331" evidence="1">
    <location>
        <begin position="20"/>
        <end position="111"/>
    </location>
</feature>
<dbReference type="GeneID" id="61360412"/>
<reference evidence="2 3" key="1">
    <citation type="journal article" date="2012" name="J. Bacteriol.">
        <title>Genome sequence of the cycloprodigiosin-producing bacterial strain Pseudoalteromonas rubra ATCC 29570(T).</title>
        <authorList>
            <person name="Xie B.B."/>
            <person name="Shu Y.L."/>
            <person name="Qin Q.L."/>
            <person name="Rong J.C."/>
            <person name="Zhang X.Y."/>
            <person name="Chen X.L."/>
            <person name="Zhou B.C."/>
            <person name="Zhang Y.Z."/>
        </authorList>
    </citation>
    <scope>NUCLEOTIDE SEQUENCE [LARGE SCALE GENOMIC DNA]</scope>
    <source>
        <strain evidence="2 3">DSM 6842</strain>
    </source>
</reference>
<dbReference type="InterPro" id="IPR046034">
    <property type="entry name" value="DUF5992"/>
</dbReference>
<accession>A0A8T0C2G2</accession>
<dbReference type="Proteomes" id="UP000016480">
    <property type="component" value="Unassembled WGS sequence"/>
</dbReference>
<dbReference type="EMBL" id="AHCD03000044">
    <property type="protein sequence ID" value="KAF7781527.1"/>
    <property type="molecule type" value="Genomic_DNA"/>
</dbReference>
<name>A0A8T0C2G2_9GAMM</name>
<proteinExistence type="predicted"/>
<dbReference type="Pfam" id="PF19454">
    <property type="entry name" value="DUF5992"/>
    <property type="match status" value="1"/>
</dbReference>
<comment type="caution">
    <text evidence="2">The sequence shown here is derived from an EMBL/GenBank/DDBJ whole genome shotgun (WGS) entry which is preliminary data.</text>
</comment>
<evidence type="ECO:0000256" key="1">
    <source>
        <dbReference type="SAM" id="SignalP"/>
    </source>
</evidence>
<protein>
    <submittedName>
        <fullName evidence="2">Uncharacterized protein</fullName>
    </submittedName>
</protein>
<dbReference type="AlphaFoldDB" id="A0A8T0C2G2"/>
<evidence type="ECO:0000313" key="3">
    <source>
        <dbReference type="Proteomes" id="UP000016480"/>
    </source>
</evidence>
<keyword evidence="1" id="KW-0732">Signal</keyword>
<sequence>MKSVFFILLLVFNSNVLSADRLVSNANVTSLKVYETNDDSVNVWMVINGSGRIGPNPDNPAVTCELWTKSSSVHGAALAALMSKKKVNIWYVDRGDKSHWCKVKLLEVLDN</sequence>